<evidence type="ECO:0000313" key="1">
    <source>
        <dbReference type="EMBL" id="KAF5782350.1"/>
    </source>
</evidence>
<organism evidence="2 3">
    <name type="scientific">Helianthus annuus</name>
    <name type="common">Common sunflower</name>
    <dbReference type="NCBI Taxonomy" id="4232"/>
    <lineage>
        <taxon>Eukaryota</taxon>
        <taxon>Viridiplantae</taxon>
        <taxon>Streptophyta</taxon>
        <taxon>Embryophyta</taxon>
        <taxon>Tracheophyta</taxon>
        <taxon>Spermatophyta</taxon>
        <taxon>Magnoliopsida</taxon>
        <taxon>eudicotyledons</taxon>
        <taxon>Gunneridae</taxon>
        <taxon>Pentapetalae</taxon>
        <taxon>asterids</taxon>
        <taxon>campanulids</taxon>
        <taxon>Asterales</taxon>
        <taxon>Asteraceae</taxon>
        <taxon>Asteroideae</taxon>
        <taxon>Heliantheae alliance</taxon>
        <taxon>Heliantheae</taxon>
        <taxon>Helianthus</taxon>
    </lineage>
</organism>
<gene>
    <name evidence="2" type="ORF">HannXRQ_Chr11g0329221</name>
    <name evidence="1" type="ORF">HanXRQr2_Chr11g0494831</name>
</gene>
<dbReference type="PANTHER" id="PTHR18898">
    <property type="entry name" value="NUCLEOPROTEIN TPR-RELATED"/>
    <property type="match status" value="1"/>
</dbReference>
<reference evidence="1 3" key="1">
    <citation type="journal article" date="2017" name="Nature">
        <title>The sunflower genome provides insights into oil metabolism, flowering and Asterid evolution.</title>
        <authorList>
            <person name="Badouin H."/>
            <person name="Gouzy J."/>
            <person name="Grassa C.J."/>
            <person name="Murat F."/>
            <person name="Staton S.E."/>
            <person name="Cottret L."/>
            <person name="Lelandais-Briere C."/>
            <person name="Owens G.L."/>
            <person name="Carrere S."/>
            <person name="Mayjonade B."/>
            <person name="Legrand L."/>
            <person name="Gill N."/>
            <person name="Kane N.C."/>
            <person name="Bowers J.E."/>
            <person name="Hubner S."/>
            <person name="Bellec A."/>
            <person name="Berard A."/>
            <person name="Berges H."/>
            <person name="Blanchet N."/>
            <person name="Boniface M.C."/>
            <person name="Brunel D."/>
            <person name="Catrice O."/>
            <person name="Chaidir N."/>
            <person name="Claudel C."/>
            <person name="Donnadieu C."/>
            <person name="Faraut T."/>
            <person name="Fievet G."/>
            <person name="Helmstetter N."/>
            <person name="King M."/>
            <person name="Knapp S.J."/>
            <person name="Lai Z."/>
            <person name="Le Paslier M.C."/>
            <person name="Lippi Y."/>
            <person name="Lorenzon L."/>
            <person name="Mandel J.R."/>
            <person name="Marage G."/>
            <person name="Marchand G."/>
            <person name="Marquand E."/>
            <person name="Bret-Mestries E."/>
            <person name="Morien E."/>
            <person name="Nambeesan S."/>
            <person name="Nguyen T."/>
            <person name="Pegot-Espagnet P."/>
            <person name="Pouilly N."/>
            <person name="Raftis F."/>
            <person name="Sallet E."/>
            <person name="Schiex T."/>
            <person name="Thomas J."/>
            <person name="Vandecasteele C."/>
            <person name="Vares D."/>
            <person name="Vear F."/>
            <person name="Vautrin S."/>
            <person name="Crespi M."/>
            <person name="Mangin B."/>
            <person name="Burke J.M."/>
            <person name="Salse J."/>
            <person name="Munos S."/>
            <person name="Vincourt P."/>
            <person name="Rieseberg L.H."/>
            <person name="Langlade N.B."/>
        </authorList>
    </citation>
    <scope>NUCLEOTIDE SEQUENCE [LARGE SCALE GENOMIC DNA]</scope>
    <source>
        <strain evidence="3">cv. SF193</strain>
        <tissue evidence="1">Leaves</tissue>
    </source>
</reference>
<dbReference type="EMBL" id="MNCJ02000326">
    <property type="protein sequence ID" value="KAF5782350.1"/>
    <property type="molecule type" value="Genomic_DNA"/>
</dbReference>
<dbReference type="Gramene" id="mRNA:HanXRQr2_Chr11g0494831">
    <property type="protein sequence ID" value="CDS:HanXRQr2_Chr11g0494831.1"/>
    <property type="gene ID" value="HanXRQr2_Chr11g0494831"/>
</dbReference>
<dbReference type="PANTHER" id="PTHR18898:SF2">
    <property type="entry name" value="NUCLEOPROTEIN TPR"/>
    <property type="match status" value="1"/>
</dbReference>
<protein>
    <submittedName>
        <fullName evidence="2">Uncharacterized protein</fullName>
    </submittedName>
</protein>
<evidence type="ECO:0000313" key="2">
    <source>
        <dbReference type="EMBL" id="OTG07330.1"/>
    </source>
</evidence>
<dbReference type="STRING" id="4232.A0A251T853"/>
<name>A0A251T853_HELAN</name>
<accession>A0A251T853</accession>
<reference evidence="2" key="2">
    <citation type="submission" date="2017-02" db="EMBL/GenBank/DDBJ databases">
        <title>Sunflower complete genome.</title>
        <authorList>
            <person name="Langlade N."/>
            <person name="Munos S."/>
        </authorList>
    </citation>
    <scope>NUCLEOTIDE SEQUENCE [LARGE SCALE GENOMIC DNA]</scope>
    <source>
        <tissue evidence="2">Leaves</tissue>
    </source>
</reference>
<evidence type="ECO:0000313" key="3">
    <source>
        <dbReference type="Proteomes" id="UP000215914"/>
    </source>
</evidence>
<sequence>MLVKSKEKLAKCEADLENYRNSDQLNLLQMSSYNTKSYDVNNTNEDNNNNLMLVPSILAGISGTALAASLLRDGWSLVKMYEKYQEAIDAFRHEQLGRKHSRSILERVLHEIEVKAEVILDERAEHERMVEAYDMLNAKLQHSLSEQTVLERTVQELLGELKKHERDYNIVQ</sequence>
<dbReference type="EMBL" id="CM007900">
    <property type="protein sequence ID" value="OTG07330.1"/>
    <property type="molecule type" value="Genomic_DNA"/>
</dbReference>
<proteinExistence type="predicted"/>
<dbReference type="Proteomes" id="UP000215914">
    <property type="component" value="Chromosome 11"/>
</dbReference>
<dbReference type="InParanoid" id="A0A251T853"/>
<keyword evidence="3" id="KW-1185">Reference proteome</keyword>
<dbReference type="AlphaFoldDB" id="A0A251T853"/>
<reference evidence="1" key="3">
    <citation type="submission" date="2020-06" db="EMBL/GenBank/DDBJ databases">
        <title>Helianthus annuus Genome sequencing and assembly Release 2.</title>
        <authorList>
            <person name="Gouzy J."/>
            <person name="Langlade N."/>
            <person name="Munos S."/>
        </authorList>
    </citation>
    <scope>NUCLEOTIDE SEQUENCE</scope>
    <source>
        <tissue evidence="1">Leaves</tissue>
    </source>
</reference>